<keyword evidence="1" id="KW-0813">Transport</keyword>
<evidence type="ECO:0000313" key="6">
    <source>
        <dbReference type="Proteomes" id="UP000037269"/>
    </source>
</evidence>
<dbReference type="PROSITE" id="PS50893">
    <property type="entry name" value="ABC_TRANSPORTER_2"/>
    <property type="match status" value="1"/>
</dbReference>
<dbReference type="Proteomes" id="UP000037269">
    <property type="component" value="Unassembled WGS sequence"/>
</dbReference>
<evidence type="ECO:0000256" key="3">
    <source>
        <dbReference type="ARBA" id="ARBA00022840"/>
    </source>
</evidence>
<dbReference type="InterPro" id="IPR017871">
    <property type="entry name" value="ABC_transporter-like_CS"/>
</dbReference>
<proteinExistence type="predicted"/>
<evidence type="ECO:0000256" key="2">
    <source>
        <dbReference type="ARBA" id="ARBA00022741"/>
    </source>
</evidence>
<evidence type="ECO:0000259" key="4">
    <source>
        <dbReference type="PROSITE" id="PS50893"/>
    </source>
</evidence>
<comment type="caution">
    <text evidence="5">The sequence shown here is derived from an EMBL/GenBank/DDBJ whole genome shotgun (WGS) entry which is preliminary data.</text>
</comment>
<dbReference type="GO" id="GO:0005524">
    <property type="term" value="F:ATP binding"/>
    <property type="evidence" value="ECO:0007669"/>
    <property type="project" value="UniProtKB-KW"/>
</dbReference>
<dbReference type="InterPro" id="IPR027417">
    <property type="entry name" value="P-loop_NTPase"/>
</dbReference>
<dbReference type="AlphaFoldDB" id="A0A0M0H547"/>
<keyword evidence="3" id="KW-0067">ATP-binding</keyword>
<dbReference type="GO" id="GO:0016887">
    <property type="term" value="F:ATP hydrolysis activity"/>
    <property type="evidence" value="ECO:0007669"/>
    <property type="project" value="InterPro"/>
</dbReference>
<dbReference type="SUPFAM" id="SSF52540">
    <property type="entry name" value="P-loop containing nucleoside triphosphate hydrolases"/>
    <property type="match status" value="1"/>
</dbReference>
<dbReference type="PANTHER" id="PTHR42939">
    <property type="entry name" value="ABC TRANSPORTER ATP-BINDING PROTEIN ALBC-RELATED"/>
    <property type="match status" value="1"/>
</dbReference>
<keyword evidence="2" id="KW-0547">Nucleotide-binding</keyword>
<dbReference type="STRING" id="47500.AF333_18840"/>
<gene>
    <name evidence="5" type="ORF">AF333_18840</name>
</gene>
<dbReference type="InterPro" id="IPR003593">
    <property type="entry name" value="AAA+_ATPase"/>
</dbReference>
<dbReference type="EMBL" id="LGUG01000004">
    <property type="protein sequence ID" value="KON97213.1"/>
    <property type="molecule type" value="Genomic_DNA"/>
</dbReference>
<dbReference type="Gene3D" id="3.40.50.300">
    <property type="entry name" value="P-loop containing nucleotide triphosphate hydrolases"/>
    <property type="match status" value="1"/>
</dbReference>
<feature type="domain" description="ABC transporter" evidence="4">
    <location>
        <begin position="17"/>
        <end position="250"/>
    </location>
</feature>
<protein>
    <submittedName>
        <fullName evidence="5">ABC transporter</fullName>
    </submittedName>
</protein>
<sequence>MEIESNRNRSKEGETIVKESNVILFQDVVKTRENIQVGPLNIQIPQGCVTAIVGTNGSGKTTLLGMCMGFVHPDQGTISIFQEQIQLEPDAALKTRIGFVGEHPNSDDNDWTADQLATFTAQWYPKWDWQFYQHYMAKYEIPLKQKLHKLSKGMRRKLDLIIAMSPQPELLLLDEPSSGLDPLSWRMMIDDMHRYLQDGKRSIVIATHIIEEVKRLADYILFMYKGQVLQMVEKDAMFDAWKEFLVGGEAEDYNHVPGLARAIQERYGVRLIANNARKLEAFLQENEIPTLQTKGLELDDILAYLIELNNEGRTIRR</sequence>
<reference evidence="5 6" key="1">
    <citation type="submission" date="2015-07" db="EMBL/GenBank/DDBJ databases">
        <title>Fjat-14205 dsm 2895.</title>
        <authorList>
            <person name="Liu B."/>
            <person name="Wang J."/>
            <person name="Zhu Y."/>
            <person name="Liu G."/>
            <person name="Chen Q."/>
            <person name="Chen Z."/>
            <person name="Lan J."/>
            <person name="Che J."/>
            <person name="Ge C."/>
            <person name="Shi H."/>
            <person name="Pan Z."/>
            <person name="Liu X."/>
        </authorList>
    </citation>
    <scope>NUCLEOTIDE SEQUENCE [LARGE SCALE GENOMIC DNA]</scope>
    <source>
        <strain evidence="5 6">DSM 2895</strain>
    </source>
</reference>
<dbReference type="PANTHER" id="PTHR42939:SF3">
    <property type="entry name" value="ABC TRANSPORTER ATP-BINDING COMPONENT"/>
    <property type="match status" value="1"/>
</dbReference>
<dbReference type="PROSITE" id="PS00211">
    <property type="entry name" value="ABC_TRANSPORTER_1"/>
    <property type="match status" value="1"/>
</dbReference>
<dbReference type="PATRIC" id="fig|47500.9.peg.5378"/>
<dbReference type="SMART" id="SM00382">
    <property type="entry name" value="AAA"/>
    <property type="match status" value="1"/>
</dbReference>
<organism evidence="5 6">
    <name type="scientific">Aneurinibacillus migulanus</name>
    <name type="common">Bacillus migulanus</name>
    <dbReference type="NCBI Taxonomy" id="47500"/>
    <lineage>
        <taxon>Bacteria</taxon>
        <taxon>Bacillati</taxon>
        <taxon>Bacillota</taxon>
        <taxon>Bacilli</taxon>
        <taxon>Bacillales</taxon>
        <taxon>Paenibacillaceae</taxon>
        <taxon>Aneurinibacillus group</taxon>
        <taxon>Aneurinibacillus</taxon>
    </lineage>
</organism>
<accession>A0A0M0H547</accession>
<dbReference type="CDD" id="cd03230">
    <property type="entry name" value="ABC_DR_subfamily_A"/>
    <property type="match status" value="1"/>
</dbReference>
<dbReference type="InterPro" id="IPR051782">
    <property type="entry name" value="ABC_Transporter_VariousFunc"/>
</dbReference>
<evidence type="ECO:0000313" key="5">
    <source>
        <dbReference type="EMBL" id="KON97213.1"/>
    </source>
</evidence>
<name>A0A0M0H547_ANEMI</name>
<dbReference type="Pfam" id="PF00005">
    <property type="entry name" value="ABC_tran"/>
    <property type="match status" value="1"/>
</dbReference>
<keyword evidence="6" id="KW-1185">Reference proteome</keyword>
<evidence type="ECO:0000256" key="1">
    <source>
        <dbReference type="ARBA" id="ARBA00022448"/>
    </source>
</evidence>
<dbReference type="InterPro" id="IPR003439">
    <property type="entry name" value="ABC_transporter-like_ATP-bd"/>
</dbReference>